<feature type="transmembrane region" description="Helical" evidence="1">
    <location>
        <begin position="29"/>
        <end position="50"/>
    </location>
</feature>
<reference evidence="2" key="1">
    <citation type="journal article" date="2020" name="Nature">
        <title>Giant virus diversity and host interactions through global metagenomics.</title>
        <authorList>
            <person name="Schulz F."/>
            <person name="Roux S."/>
            <person name="Paez-Espino D."/>
            <person name="Jungbluth S."/>
            <person name="Walsh D.A."/>
            <person name="Denef V.J."/>
            <person name="McMahon K.D."/>
            <person name="Konstantinidis K.T."/>
            <person name="Eloe-Fadrosh E.A."/>
            <person name="Kyrpides N.C."/>
            <person name="Woyke T."/>
        </authorList>
    </citation>
    <scope>NUCLEOTIDE SEQUENCE</scope>
    <source>
        <strain evidence="2">GVMAG-M-3300009185-36</strain>
    </source>
</reference>
<evidence type="ECO:0000256" key="1">
    <source>
        <dbReference type="SAM" id="Phobius"/>
    </source>
</evidence>
<organism evidence="2">
    <name type="scientific">viral metagenome</name>
    <dbReference type="NCBI Taxonomy" id="1070528"/>
    <lineage>
        <taxon>unclassified sequences</taxon>
        <taxon>metagenomes</taxon>
        <taxon>organismal metagenomes</taxon>
    </lineage>
</organism>
<sequence length="53" mass="5745">MQLFGWGLVLLIASLYVLPRVLPSVAKPAYWISCVMIGVGLVTMIGQGLIEKV</sequence>
<protein>
    <submittedName>
        <fullName evidence="2">Uncharacterized protein</fullName>
    </submittedName>
</protein>
<accession>A0A6C0B331</accession>
<name>A0A6C0B331_9ZZZZ</name>
<evidence type="ECO:0000313" key="2">
    <source>
        <dbReference type="EMBL" id="QHS85883.1"/>
    </source>
</evidence>
<proteinExistence type="predicted"/>
<keyword evidence="1" id="KW-0812">Transmembrane</keyword>
<keyword evidence="1" id="KW-1133">Transmembrane helix</keyword>
<dbReference type="EMBL" id="MN739048">
    <property type="protein sequence ID" value="QHS85883.1"/>
    <property type="molecule type" value="Genomic_DNA"/>
</dbReference>
<dbReference type="AlphaFoldDB" id="A0A6C0B331"/>
<keyword evidence="1" id="KW-0472">Membrane</keyword>